<dbReference type="RefSeq" id="WP_132084311.1">
    <property type="nucleotide sequence ID" value="NZ_SLUK01000004.1"/>
</dbReference>
<name>A0A9X8UJF1_9FIRM</name>
<dbReference type="EMBL" id="SLUK01000004">
    <property type="protein sequence ID" value="TCL43689.1"/>
    <property type="molecule type" value="Genomic_DNA"/>
</dbReference>
<accession>A0A9X8UJF1</accession>
<dbReference type="Proteomes" id="UP000294682">
    <property type="component" value="Unassembled WGS sequence"/>
</dbReference>
<protein>
    <submittedName>
        <fullName evidence="2">ABC-type transport system involved in multi-copper enzyme maturation permease subunit</fullName>
    </submittedName>
</protein>
<comment type="caution">
    <text evidence="2">The sequence shown here is derived from an EMBL/GenBank/DDBJ whole genome shotgun (WGS) entry which is preliminary data.</text>
</comment>
<keyword evidence="1" id="KW-0472">Membrane</keyword>
<feature type="transmembrane region" description="Helical" evidence="1">
    <location>
        <begin position="355"/>
        <end position="379"/>
    </location>
</feature>
<feature type="transmembrane region" description="Helical" evidence="1">
    <location>
        <begin position="322"/>
        <end position="343"/>
    </location>
</feature>
<gene>
    <name evidence="2" type="ORF">EDD78_10423</name>
</gene>
<proteinExistence type="predicted"/>
<sequence length="780" mass="86159">MITTTSSSNRGKLSGLYLSILRRNFGVTLLYFIFQFLFFPLQYILSATDALKNQNAAGRIHFIGMGGIYTGISLFFFTAMVIVAPILFTMMQYSFLHQKRSTDLFHALPIRREQMLLVNFAASATMILVPMALNYAVTIIAAASFGFPGFSLLGALADAFSAFCLTLGLLAVTTLVSVSTGTVFDNLVYTVGLLFGVPSAIFLCLGYAANDLFGCTLPDWSQYLFLASPATAPAYLRIAAQGELEQITSTPGFLLGVSLGWLALAGIFLLVDIGVYRRRGSELAGKTGYSSVLTQLVKLTGALIGGVCFTLLVRSVANSEGLLLSAVSAAVGGALIYCVAECVMSRGFKTIKTSAPYLGAGLALPVLFVLMVGLGWFGYEGRVPTLDKIESVEINFTDRYGFTHYDFDASRKSLERMQKNGRNAYDYYSLETINEILLADEKARELVHDIHQDIVNGHEQEEKNVSGAYITLEYKLKSGGSLKRSYYGMPLLAGEKYNELNACEEVKVQTHPVYSLKPSDVREITLLNRLMGNVTPVSFSEGQIGRLIEALREDMSAETYEQMENGRELGYLVLTPKYGAEYFSYTSMRKPGFVLPDESDGYDACYVLLTENYESTLALLGEFGYDGFERVDYDNIERAYITLDAYYNRDNVMRIQGPYGFDRSDLAQNEEMLSYNRGNTEITDPAVLRILAEAVRGNAQNAVVQVDGSDKQPSWGGSITLMVTFVSKDGSNLIHTFAVNPKVLPEATLLELKDSFNRQWSDENVEDPFTLVLERIRSEQ</sequence>
<evidence type="ECO:0000313" key="2">
    <source>
        <dbReference type="EMBL" id="TCL43689.1"/>
    </source>
</evidence>
<keyword evidence="1" id="KW-0812">Transmembrane</keyword>
<feature type="transmembrane region" description="Helical" evidence="1">
    <location>
        <begin position="187"/>
        <end position="209"/>
    </location>
</feature>
<keyword evidence="1" id="KW-1133">Transmembrane helix</keyword>
<evidence type="ECO:0000256" key="1">
    <source>
        <dbReference type="SAM" id="Phobius"/>
    </source>
</evidence>
<feature type="transmembrane region" description="Helical" evidence="1">
    <location>
        <begin position="253"/>
        <end position="275"/>
    </location>
</feature>
<organism evidence="2 3">
    <name type="scientific">Harryflintia acetispora</name>
    <dbReference type="NCBI Taxonomy" id="1849041"/>
    <lineage>
        <taxon>Bacteria</taxon>
        <taxon>Bacillati</taxon>
        <taxon>Bacillota</taxon>
        <taxon>Clostridia</taxon>
        <taxon>Eubacteriales</taxon>
        <taxon>Oscillospiraceae</taxon>
        <taxon>Harryflintia</taxon>
    </lineage>
</organism>
<reference evidence="2 3" key="1">
    <citation type="submission" date="2019-03" db="EMBL/GenBank/DDBJ databases">
        <title>Genomic Encyclopedia of Type Strains, Phase IV (KMG-IV): sequencing the most valuable type-strain genomes for metagenomic binning, comparative biology and taxonomic classification.</title>
        <authorList>
            <person name="Goeker M."/>
        </authorList>
    </citation>
    <scope>NUCLEOTIDE SEQUENCE [LARGE SCALE GENOMIC DNA]</scope>
    <source>
        <strain evidence="2 3">DSM 100433</strain>
    </source>
</reference>
<feature type="transmembrane region" description="Helical" evidence="1">
    <location>
        <begin position="74"/>
        <end position="96"/>
    </location>
</feature>
<feature type="transmembrane region" description="Helical" evidence="1">
    <location>
        <begin position="159"/>
        <end position="180"/>
    </location>
</feature>
<feature type="transmembrane region" description="Helical" evidence="1">
    <location>
        <begin position="25"/>
        <end position="45"/>
    </location>
</feature>
<feature type="transmembrane region" description="Helical" evidence="1">
    <location>
        <begin position="296"/>
        <end position="316"/>
    </location>
</feature>
<evidence type="ECO:0000313" key="3">
    <source>
        <dbReference type="Proteomes" id="UP000294682"/>
    </source>
</evidence>
<dbReference type="AlphaFoldDB" id="A0A9X8UJF1"/>
<keyword evidence="3" id="KW-1185">Reference proteome</keyword>
<feature type="transmembrane region" description="Helical" evidence="1">
    <location>
        <begin position="116"/>
        <end position="147"/>
    </location>
</feature>